<protein>
    <submittedName>
        <fullName evidence="2">Uncharacterized protein</fullName>
    </submittedName>
</protein>
<proteinExistence type="predicted"/>
<name>A0A9D4QB34_RHISA</name>
<dbReference type="PANTHER" id="PTHR22954:SF3">
    <property type="entry name" value="PROTEIN CBG08539"/>
    <property type="match status" value="1"/>
</dbReference>
<keyword evidence="3" id="KW-1185">Reference proteome</keyword>
<reference evidence="2" key="1">
    <citation type="journal article" date="2020" name="Cell">
        <title>Large-Scale Comparative Analyses of Tick Genomes Elucidate Their Genetic Diversity and Vector Capacities.</title>
        <authorList>
            <consortium name="Tick Genome and Microbiome Consortium (TIGMIC)"/>
            <person name="Jia N."/>
            <person name="Wang J."/>
            <person name="Shi W."/>
            <person name="Du L."/>
            <person name="Sun Y."/>
            <person name="Zhan W."/>
            <person name="Jiang J.F."/>
            <person name="Wang Q."/>
            <person name="Zhang B."/>
            <person name="Ji P."/>
            <person name="Bell-Sakyi L."/>
            <person name="Cui X.M."/>
            <person name="Yuan T.T."/>
            <person name="Jiang B.G."/>
            <person name="Yang W.F."/>
            <person name="Lam T.T."/>
            <person name="Chang Q.C."/>
            <person name="Ding S.J."/>
            <person name="Wang X.J."/>
            <person name="Zhu J.G."/>
            <person name="Ruan X.D."/>
            <person name="Zhao L."/>
            <person name="Wei J.T."/>
            <person name="Ye R.Z."/>
            <person name="Que T.C."/>
            <person name="Du C.H."/>
            <person name="Zhou Y.H."/>
            <person name="Cheng J.X."/>
            <person name="Dai P.F."/>
            <person name="Guo W.B."/>
            <person name="Han X.H."/>
            <person name="Huang E.J."/>
            <person name="Li L.F."/>
            <person name="Wei W."/>
            <person name="Gao Y.C."/>
            <person name="Liu J.Z."/>
            <person name="Shao H.Z."/>
            <person name="Wang X."/>
            <person name="Wang C.C."/>
            <person name="Yang T.C."/>
            <person name="Huo Q.B."/>
            <person name="Li W."/>
            <person name="Chen H.Y."/>
            <person name="Chen S.E."/>
            <person name="Zhou L.G."/>
            <person name="Ni X.B."/>
            <person name="Tian J.H."/>
            <person name="Sheng Y."/>
            <person name="Liu T."/>
            <person name="Pan Y.S."/>
            <person name="Xia L.Y."/>
            <person name="Li J."/>
            <person name="Zhao F."/>
            <person name="Cao W.C."/>
        </authorList>
    </citation>
    <scope>NUCLEOTIDE SEQUENCE</scope>
    <source>
        <strain evidence="2">Rsan-2018</strain>
    </source>
</reference>
<dbReference type="InterPro" id="IPR005312">
    <property type="entry name" value="DUF1759"/>
</dbReference>
<accession>A0A9D4QB34</accession>
<evidence type="ECO:0000313" key="2">
    <source>
        <dbReference type="EMBL" id="KAH7972574.1"/>
    </source>
</evidence>
<sequence length="260" mass="28884">MASVEWLRKNRGVVRASFTRTLTLLTHELQVSAPDVAKVESPDAYLIQKNAELVSLNKDIFDVTDDDAYEEELEVAEDYDRKLSYAAANKATATSTSRPIATLANADAGGASTSANNEAGDPSPRVTEMTPSRGTVPRHRTVVLPKLQKPTFSGALRDWQSFWDNFSATIHLNDELLQIEKFKYLISYLTGAAKRAIEGIRLIDDNYTIAIKTLTELFGRRDLLINEHVDYLLALESVKSSADVENIDCSTTKSSFWSPH</sequence>
<dbReference type="Pfam" id="PF03564">
    <property type="entry name" value="DUF1759"/>
    <property type="match status" value="1"/>
</dbReference>
<feature type="region of interest" description="Disordered" evidence="1">
    <location>
        <begin position="107"/>
        <end position="137"/>
    </location>
</feature>
<organism evidence="2 3">
    <name type="scientific">Rhipicephalus sanguineus</name>
    <name type="common">Brown dog tick</name>
    <name type="synonym">Ixodes sanguineus</name>
    <dbReference type="NCBI Taxonomy" id="34632"/>
    <lineage>
        <taxon>Eukaryota</taxon>
        <taxon>Metazoa</taxon>
        <taxon>Ecdysozoa</taxon>
        <taxon>Arthropoda</taxon>
        <taxon>Chelicerata</taxon>
        <taxon>Arachnida</taxon>
        <taxon>Acari</taxon>
        <taxon>Parasitiformes</taxon>
        <taxon>Ixodida</taxon>
        <taxon>Ixodoidea</taxon>
        <taxon>Ixodidae</taxon>
        <taxon>Rhipicephalinae</taxon>
        <taxon>Rhipicephalus</taxon>
        <taxon>Rhipicephalus</taxon>
    </lineage>
</organism>
<reference evidence="2" key="2">
    <citation type="submission" date="2021-09" db="EMBL/GenBank/DDBJ databases">
        <authorList>
            <person name="Jia N."/>
            <person name="Wang J."/>
            <person name="Shi W."/>
            <person name="Du L."/>
            <person name="Sun Y."/>
            <person name="Zhan W."/>
            <person name="Jiang J."/>
            <person name="Wang Q."/>
            <person name="Zhang B."/>
            <person name="Ji P."/>
            <person name="Sakyi L.B."/>
            <person name="Cui X."/>
            <person name="Yuan T."/>
            <person name="Jiang B."/>
            <person name="Yang W."/>
            <person name="Lam T.T.-Y."/>
            <person name="Chang Q."/>
            <person name="Ding S."/>
            <person name="Wang X."/>
            <person name="Zhu J."/>
            <person name="Ruan X."/>
            <person name="Zhao L."/>
            <person name="Wei J."/>
            <person name="Que T."/>
            <person name="Du C."/>
            <person name="Cheng J."/>
            <person name="Dai P."/>
            <person name="Han X."/>
            <person name="Huang E."/>
            <person name="Gao Y."/>
            <person name="Liu J."/>
            <person name="Shao H."/>
            <person name="Ye R."/>
            <person name="Li L."/>
            <person name="Wei W."/>
            <person name="Wang X."/>
            <person name="Wang C."/>
            <person name="Huo Q."/>
            <person name="Li W."/>
            <person name="Guo W."/>
            <person name="Chen H."/>
            <person name="Chen S."/>
            <person name="Zhou L."/>
            <person name="Zhou L."/>
            <person name="Ni X."/>
            <person name="Tian J."/>
            <person name="Zhou Y."/>
            <person name="Sheng Y."/>
            <person name="Liu T."/>
            <person name="Pan Y."/>
            <person name="Xia L."/>
            <person name="Li J."/>
            <person name="Zhao F."/>
            <person name="Cao W."/>
        </authorList>
    </citation>
    <scope>NUCLEOTIDE SEQUENCE</scope>
    <source>
        <strain evidence="2">Rsan-2018</strain>
        <tissue evidence="2">Larvae</tissue>
    </source>
</reference>
<dbReference type="AlphaFoldDB" id="A0A9D4QB34"/>
<evidence type="ECO:0000313" key="3">
    <source>
        <dbReference type="Proteomes" id="UP000821837"/>
    </source>
</evidence>
<gene>
    <name evidence="2" type="ORF">HPB52_013570</name>
</gene>
<dbReference type="Proteomes" id="UP000821837">
    <property type="component" value="Chromosome 11"/>
</dbReference>
<dbReference type="PANTHER" id="PTHR22954">
    <property type="entry name" value="RETROVIRAL PROTEASE-RELATED"/>
    <property type="match status" value="1"/>
</dbReference>
<dbReference type="VEuPathDB" id="VectorBase:RSAN_025975"/>
<evidence type="ECO:0000256" key="1">
    <source>
        <dbReference type="SAM" id="MobiDB-lite"/>
    </source>
</evidence>
<comment type="caution">
    <text evidence="2">The sequence shown here is derived from an EMBL/GenBank/DDBJ whole genome shotgun (WGS) entry which is preliminary data.</text>
</comment>
<dbReference type="EMBL" id="JABSTV010001247">
    <property type="protein sequence ID" value="KAH7972574.1"/>
    <property type="molecule type" value="Genomic_DNA"/>
</dbReference>